<gene>
    <name evidence="1" type="ORF">J2Z17_001964</name>
</gene>
<dbReference type="EMBL" id="JAGGJU010000005">
    <property type="protein sequence ID" value="MBP1850527.1"/>
    <property type="molecule type" value="Genomic_DNA"/>
</dbReference>
<evidence type="ECO:0000313" key="1">
    <source>
        <dbReference type="EMBL" id="MBP1850527.1"/>
    </source>
</evidence>
<accession>A0ABS4DXW1</accession>
<protein>
    <submittedName>
        <fullName evidence="1">Uncharacterized protein</fullName>
    </submittedName>
</protein>
<name>A0ABS4DXW1_9HYPH</name>
<organism evidence="1 2">
    <name type="scientific">Rhizobium halophytocola</name>
    <dbReference type="NCBI Taxonomy" id="735519"/>
    <lineage>
        <taxon>Bacteria</taxon>
        <taxon>Pseudomonadati</taxon>
        <taxon>Pseudomonadota</taxon>
        <taxon>Alphaproteobacteria</taxon>
        <taxon>Hyphomicrobiales</taxon>
        <taxon>Rhizobiaceae</taxon>
        <taxon>Rhizobium/Agrobacterium group</taxon>
        <taxon>Rhizobium</taxon>
    </lineage>
</organism>
<evidence type="ECO:0000313" key="2">
    <source>
        <dbReference type="Proteomes" id="UP000759443"/>
    </source>
</evidence>
<sequence length="94" mass="10535">MVISLFVRLLPIARECKPIFSWHIISIENNILFRLRKNIQIELLLIFVIKNVYRCLAAFSGLGRLKLRRAQHGAAGPIADSIARIALKAARAAA</sequence>
<dbReference type="Proteomes" id="UP000759443">
    <property type="component" value="Unassembled WGS sequence"/>
</dbReference>
<keyword evidence="2" id="KW-1185">Reference proteome</keyword>
<comment type="caution">
    <text evidence="1">The sequence shown here is derived from an EMBL/GenBank/DDBJ whole genome shotgun (WGS) entry which is preliminary data.</text>
</comment>
<proteinExistence type="predicted"/>
<reference evidence="1 2" key="1">
    <citation type="submission" date="2021-03" db="EMBL/GenBank/DDBJ databases">
        <title>Genomic Encyclopedia of Type Strains, Phase IV (KMG-IV): sequencing the most valuable type-strain genomes for metagenomic binning, comparative biology and taxonomic classification.</title>
        <authorList>
            <person name="Goeker M."/>
        </authorList>
    </citation>
    <scope>NUCLEOTIDE SEQUENCE [LARGE SCALE GENOMIC DNA]</scope>
    <source>
        <strain evidence="1 2">DSM 21600</strain>
    </source>
</reference>